<reference evidence="22" key="1">
    <citation type="submission" date="2021-01" db="EMBL/GenBank/DDBJ databases">
        <authorList>
            <person name="Kaushik A."/>
        </authorList>
    </citation>
    <scope>NUCLEOTIDE SEQUENCE</scope>
    <source>
        <strain evidence="22">AG5</strain>
    </source>
</reference>
<keyword evidence="17" id="KW-0479">Metal-binding</keyword>
<keyword evidence="5" id="KW-0677">Repeat</keyword>
<keyword evidence="4 20" id="KW-0732">Signal</keyword>
<evidence type="ECO:0000256" key="19">
    <source>
        <dbReference type="SAM" id="MobiDB-lite"/>
    </source>
</evidence>
<evidence type="ECO:0000256" key="11">
    <source>
        <dbReference type="ARBA" id="ARBA00037312"/>
    </source>
</evidence>
<keyword evidence="10" id="KW-0961">Cell wall biogenesis/degradation</keyword>
<feature type="binding site" evidence="17">
    <location>
        <position position="804"/>
    </location>
    <ligand>
        <name>Mn(2+)</name>
        <dbReference type="ChEBI" id="CHEBI:29035"/>
        <label>2</label>
    </ligand>
</feature>
<keyword evidence="8" id="KW-0325">Glycoprotein</keyword>
<keyword evidence="7" id="KW-1015">Disulfide bond</keyword>
<feature type="active site" description="Proton donor" evidence="16">
    <location>
        <position position="862"/>
    </location>
</feature>
<keyword evidence="17" id="KW-0464">Manganese</keyword>
<gene>
    <name evidence="22" type="ORF">RDB_LOCUS153055</name>
</gene>
<protein>
    <recommendedName>
        <fullName evidence="12">galacturonan 1,4-alpha-galacturonidase</fullName>
        <ecNumber evidence="12">3.2.1.67</ecNumber>
    </recommendedName>
    <alternativeName>
        <fullName evidence="13">Galacturan 1,4-alpha-galacturonidase C</fullName>
    </alternativeName>
    <alternativeName>
        <fullName evidence="14">Poly(1,4-alpha-D-galacturonide)galacturonohydrolase C</fullName>
    </alternativeName>
</protein>
<evidence type="ECO:0000313" key="23">
    <source>
        <dbReference type="Proteomes" id="UP000663827"/>
    </source>
</evidence>
<evidence type="ECO:0000256" key="9">
    <source>
        <dbReference type="ARBA" id="ARBA00023295"/>
    </source>
</evidence>
<evidence type="ECO:0000256" key="20">
    <source>
        <dbReference type="SAM" id="SignalP"/>
    </source>
</evidence>
<dbReference type="InterPro" id="IPR011050">
    <property type="entry name" value="Pectin_lyase_fold/virulence"/>
</dbReference>
<feature type="binding site" evidence="17">
    <location>
        <position position="665"/>
    </location>
    <ligand>
        <name>Mn(2+)</name>
        <dbReference type="ChEBI" id="CHEBI:29035"/>
        <label>1</label>
    </ligand>
</feature>
<dbReference type="PANTHER" id="PTHR31736">
    <property type="match status" value="1"/>
</dbReference>
<dbReference type="InterPro" id="IPR006045">
    <property type="entry name" value="Cupin_1"/>
</dbReference>
<dbReference type="InterPro" id="IPR014710">
    <property type="entry name" value="RmlC-like_jellyroll"/>
</dbReference>
<feature type="binding site" evidence="17">
    <location>
        <position position="848"/>
    </location>
    <ligand>
        <name>Mn(2+)</name>
        <dbReference type="ChEBI" id="CHEBI:29035"/>
        <label>2</label>
    </ligand>
</feature>
<feature type="binding site" evidence="17">
    <location>
        <position position="620"/>
    </location>
    <ligand>
        <name>Mn(2+)</name>
        <dbReference type="ChEBI" id="CHEBI:29035"/>
        <label>1</label>
    </ligand>
</feature>
<dbReference type="Gene3D" id="2.160.20.10">
    <property type="entry name" value="Single-stranded right-handed beta-helix, Pectin lyase-like"/>
    <property type="match status" value="1"/>
</dbReference>
<dbReference type="EMBL" id="CAJNJQ010004511">
    <property type="protein sequence ID" value="CAE7211651.1"/>
    <property type="molecule type" value="Genomic_DNA"/>
</dbReference>
<evidence type="ECO:0000256" key="14">
    <source>
        <dbReference type="ARBA" id="ARBA00042262"/>
    </source>
</evidence>
<feature type="compositionally biased region" description="Low complexity" evidence="19">
    <location>
        <begin position="495"/>
        <end position="504"/>
    </location>
</feature>
<comment type="similarity">
    <text evidence="2 18">Belongs to the glycosyl hydrolase 28 family.</text>
</comment>
<evidence type="ECO:0000256" key="17">
    <source>
        <dbReference type="PIRSR" id="PIRSR617774-2"/>
    </source>
</evidence>
<feature type="binding site" evidence="17">
    <location>
        <position position="626"/>
    </location>
    <ligand>
        <name>Mn(2+)</name>
        <dbReference type="ChEBI" id="CHEBI:29035"/>
        <label>1</label>
    </ligand>
</feature>
<dbReference type="CDD" id="cd20305">
    <property type="entry name" value="cupin_OxDC_C"/>
    <property type="match status" value="1"/>
</dbReference>
<evidence type="ECO:0000256" key="7">
    <source>
        <dbReference type="ARBA" id="ARBA00023157"/>
    </source>
</evidence>
<feature type="region of interest" description="Disordered" evidence="19">
    <location>
        <begin position="495"/>
        <end position="516"/>
    </location>
</feature>
<comment type="caution">
    <text evidence="22">The sequence shown here is derived from an EMBL/GenBank/DDBJ whole genome shotgun (WGS) entry which is preliminary data.</text>
</comment>
<evidence type="ECO:0000256" key="4">
    <source>
        <dbReference type="ARBA" id="ARBA00022729"/>
    </source>
</evidence>
<dbReference type="InterPro" id="IPR011051">
    <property type="entry name" value="RmlC_Cupin_sf"/>
</dbReference>
<dbReference type="Proteomes" id="UP000663827">
    <property type="component" value="Unassembled WGS sequence"/>
</dbReference>
<evidence type="ECO:0000256" key="10">
    <source>
        <dbReference type="ARBA" id="ARBA00023316"/>
    </source>
</evidence>
<dbReference type="GO" id="GO:0005576">
    <property type="term" value="C:extracellular region"/>
    <property type="evidence" value="ECO:0007669"/>
    <property type="project" value="UniProtKB-SubCell"/>
</dbReference>
<feature type="binding site" evidence="17">
    <location>
        <position position="809"/>
    </location>
    <ligand>
        <name>Mn(2+)</name>
        <dbReference type="ChEBI" id="CHEBI:29035"/>
        <label>2</label>
    </ligand>
</feature>
<dbReference type="GO" id="GO:0004650">
    <property type="term" value="F:polygalacturonase activity"/>
    <property type="evidence" value="ECO:0007669"/>
    <property type="project" value="InterPro"/>
</dbReference>
<evidence type="ECO:0000256" key="1">
    <source>
        <dbReference type="ARBA" id="ARBA00004613"/>
    </source>
</evidence>
<accession>A0A8H3I175</accession>
<dbReference type="GO" id="GO:0046872">
    <property type="term" value="F:metal ion binding"/>
    <property type="evidence" value="ECO:0007669"/>
    <property type="project" value="UniProtKB-KW"/>
</dbReference>
<dbReference type="Pfam" id="PF00295">
    <property type="entry name" value="Glyco_hydro_28"/>
    <property type="match status" value="1"/>
</dbReference>
<dbReference type="GO" id="GO:0047911">
    <property type="term" value="F:galacturan 1,4-alpha-galacturonidase activity"/>
    <property type="evidence" value="ECO:0007669"/>
    <property type="project" value="UniProtKB-EC"/>
</dbReference>
<keyword evidence="6 18" id="KW-0378">Hydrolase</keyword>
<feature type="chain" id="PRO_5034030070" description="galacturonan 1,4-alpha-galacturonidase" evidence="20">
    <location>
        <begin position="19"/>
        <end position="913"/>
    </location>
</feature>
<evidence type="ECO:0000256" key="12">
    <source>
        <dbReference type="ARBA" id="ARBA00038933"/>
    </source>
</evidence>
<evidence type="ECO:0000256" key="13">
    <source>
        <dbReference type="ARBA" id="ARBA00041474"/>
    </source>
</evidence>
<name>A0A8H3I175_9AGAM</name>
<dbReference type="GO" id="GO:0005975">
    <property type="term" value="P:carbohydrate metabolic process"/>
    <property type="evidence" value="ECO:0007669"/>
    <property type="project" value="InterPro"/>
</dbReference>
<feature type="binding site" evidence="17">
    <location>
        <position position="622"/>
    </location>
    <ligand>
        <name>Mn(2+)</name>
        <dbReference type="ChEBI" id="CHEBI:29035"/>
        <label>1</label>
    </ligand>
</feature>
<feature type="binding site" evidence="17">
    <location>
        <position position="802"/>
    </location>
    <ligand>
        <name>Mn(2+)</name>
        <dbReference type="ChEBI" id="CHEBI:29035"/>
        <label>2</label>
    </ligand>
</feature>
<dbReference type="SMART" id="SM00835">
    <property type="entry name" value="Cupin_1"/>
    <property type="match status" value="2"/>
</dbReference>
<comment type="subcellular location">
    <subcellularLocation>
        <location evidence="1">Secreted</location>
    </subcellularLocation>
</comment>
<dbReference type="InterPro" id="IPR000743">
    <property type="entry name" value="Glyco_hydro_28"/>
</dbReference>
<feature type="signal peptide" evidence="20">
    <location>
        <begin position="1"/>
        <end position="18"/>
    </location>
</feature>
<feature type="region of interest" description="Disordered" evidence="19">
    <location>
        <begin position="530"/>
        <end position="552"/>
    </location>
</feature>
<feature type="domain" description="Cupin type-1" evidence="21">
    <location>
        <begin position="757"/>
        <end position="898"/>
    </location>
</feature>
<comment type="cofactor">
    <cofactor evidence="17">
        <name>Mn(2+)</name>
        <dbReference type="ChEBI" id="CHEBI:29035"/>
    </cofactor>
    <text evidence="17">Binds 2 manganese ions per subunit.</text>
</comment>
<dbReference type="CDD" id="cd20304">
    <property type="entry name" value="cupin_OxDC_N"/>
    <property type="match status" value="1"/>
</dbReference>
<evidence type="ECO:0000256" key="6">
    <source>
        <dbReference type="ARBA" id="ARBA00022801"/>
    </source>
</evidence>
<dbReference type="SUPFAM" id="SSF51182">
    <property type="entry name" value="RmlC-like cupins"/>
    <property type="match status" value="1"/>
</dbReference>
<sequence length="913" mass="99652">MVAKTSVVVAVALSAVAAAGSSKKTCVVKHTKNGDDTPAILDAFSKCQKNGNVVFSKGVTYNAWTPFAVYNLSNVIVNLDGNIDLPKQVSVVQQKINSTANPASTYATPWIYFQGDHVQLIGSKSKDGGRFNGYGQQWWDNGIRILRPQLATFNVTNGYIARLKVIKPVAWGWNIPGKNILIEDHFVDAKPDNSTRDSTISFPFNTDGFNLSGQNITLNGYWGENGDDCVSVVNGARNIVAKNGYCGFSSHGLSIGSLGRSGANHSVANVLFDKWTMEGSVYAARFKSWTGGNGFAENVTWSNIRAINVSTAAFVTQNYYDQDKGPRPDNQNKTSTRITNLTFKNFDGYLGPNWTDGTCISTPCWNYVEGGDSTQSIILDLYNETATGLKFRNFKIHPYKKAYDKTTVICDPATLRPEDIKVLGFKAIVEQRHATTQPQNQAKSGLDALYARRVPKFRNSTDNMFLTPLIALATYAVAAPAGSSLVPVGTPSISDVSSSTPSTTNAALPSPTVPYASDDPNGSYFNRFQSGTPEPEQGVAGGSIMGPQNIPLERQNPDLLAPPTTDHGSVENVKWPFGLSHNRVQDGGWARQQNIHEMPIATTMAGVDMRLNAGAIRELHWHLTAEWGYVMDGSCRVNAVDQLGRNYLADVYPGDLWYFPQGIPHSIQGLNDTANGCEFLLVLDDGTFSEDSTFLLTDWMAHVPKEVLAKNFRVNASAFDHIPDRQLWMLPSAVPTESATKSNPVSPAGTVPLPFTFAASKAPATNVTGGSVKVIDSRTFNISKTIAVAEVSVVPGGIRELHWHPTQPEWTFYLEGNARVTVFAASANARTFDYQPGDIGYVPPTFGHYVENIGNTTMRYLEIFKTDVYEDISLNQWLALTPPDMVKAHLQLDDETISVLQKVKPIVVGPGEW</sequence>
<evidence type="ECO:0000256" key="18">
    <source>
        <dbReference type="RuleBase" id="RU361169"/>
    </source>
</evidence>
<evidence type="ECO:0000256" key="8">
    <source>
        <dbReference type="ARBA" id="ARBA00023180"/>
    </source>
</evidence>
<evidence type="ECO:0000256" key="15">
    <source>
        <dbReference type="ARBA" id="ARBA00048766"/>
    </source>
</evidence>
<comment type="function">
    <text evidence="11">Specific in hydrolyzing the terminal glycosidic bond of polygalacturonic acid and oligogalacturonates.</text>
</comment>
<evidence type="ECO:0000256" key="16">
    <source>
        <dbReference type="PIRSR" id="PIRSR617774-1"/>
    </source>
</evidence>
<dbReference type="SUPFAM" id="SSF51126">
    <property type="entry name" value="Pectin lyase-like"/>
    <property type="match status" value="1"/>
</dbReference>
<dbReference type="GO" id="GO:0033609">
    <property type="term" value="P:oxalate metabolic process"/>
    <property type="evidence" value="ECO:0007669"/>
    <property type="project" value="InterPro"/>
</dbReference>
<dbReference type="NCBIfam" id="TIGR03404">
    <property type="entry name" value="bicupin_oxalic"/>
    <property type="match status" value="1"/>
</dbReference>
<dbReference type="PANTHER" id="PTHR31736:SF11">
    <property type="entry name" value="EXOPOLYGALACTURONASE C-RELATED"/>
    <property type="match status" value="1"/>
</dbReference>
<evidence type="ECO:0000256" key="3">
    <source>
        <dbReference type="ARBA" id="ARBA00022525"/>
    </source>
</evidence>
<comment type="catalytic activity">
    <reaction evidence="15">
        <text>[(1-&gt;4)-alpha-D-galacturonosyl](n) + H2O = alpha-D-galacturonate + [(1-&gt;4)-alpha-D-galacturonosyl](n-1)</text>
        <dbReference type="Rhea" id="RHEA:14117"/>
        <dbReference type="Rhea" id="RHEA-COMP:14570"/>
        <dbReference type="Rhea" id="RHEA-COMP:14572"/>
        <dbReference type="ChEBI" id="CHEBI:15377"/>
        <dbReference type="ChEBI" id="CHEBI:58658"/>
        <dbReference type="ChEBI" id="CHEBI:140523"/>
        <dbReference type="EC" id="3.2.1.67"/>
    </reaction>
</comment>
<proteinExistence type="inferred from homology"/>
<dbReference type="AlphaFoldDB" id="A0A8H3I175"/>
<evidence type="ECO:0000313" key="22">
    <source>
        <dbReference type="EMBL" id="CAE7211651.1"/>
    </source>
</evidence>
<dbReference type="EC" id="3.2.1.67" evidence="12"/>
<feature type="domain" description="Cupin type-1" evidence="21">
    <location>
        <begin position="577"/>
        <end position="720"/>
    </location>
</feature>
<keyword evidence="3" id="KW-0964">Secreted</keyword>
<evidence type="ECO:0000256" key="5">
    <source>
        <dbReference type="ARBA" id="ARBA00022737"/>
    </source>
</evidence>
<dbReference type="Pfam" id="PF00190">
    <property type="entry name" value="Cupin_1"/>
    <property type="match status" value="2"/>
</dbReference>
<organism evidence="22 23">
    <name type="scientific">Rhizoctonia solani</name>
    <dbReference type="NCBI Taxonomy" id="456999"/>
    <lineage>
        <taxon>Eukaryota</taxon>
        <taxon>Fungi</taxon>
        <taxon>Dikarya</taxon>
        <taxon>Basidiomycota</taxon>
        <taxon>Agaricomycotina</taxon>
        <taxon>Agaricomycetes</taxon>
        <taxon>Cantharellales</taxon>
        <taxon>Ceratobasidiaceae</taxon>
        <taxon>Rhizoctonia</taxon>
    </lineage>
</organism>
<dbReference type="InterPro" id="IPR017774">
    <property type="entry name" value="Bicupin_oxalate_deCO2ase/Oxase"/>
</dbReference>
<dbReference type="InterPro" id="IPR012334">
    <property type="entry name" value="Pectin_lyas_fold"/>
</dbReference>
<dbReference type="Gene3D" id="2.60.120.10">
    <property type="entry name" value="Jelly Rolls"/>
    <property type="match status" value="2"/>
</dbReference>
<evidence type="ECO:0000259" key="21">
    <source>
        <dbReference type="SMART" id="SM00835"/>
    </source>
</evidence>
<dbReference type="GO" id="GO:0071555">
    <property type="term" value="P:cell wall organization"/>
    <property type="evidence" value="ECO:0007669"/>
    <property type="project" value="UniProtKB-KW"/>
</dbReference>
<evidence type="ECO:0000256" key="2">
    <source>
        <dbReference type="ARBA" id="ARBA00008834"/>
    </source>
</evidence>
<keyword evidence="9 18" id="KW-0326">Glycosidase</keyword>